<reference evidence="17" key="1">
    <citation type="submission" date="2018-04" db="EMBL/GenBank/DDBJ databases">
        <title>Transcriptome assembly of Sipha flava.</title>
        <authorList>
            <person name="Scully E.D."/>
            <person name="Geib S.M."/>
            <person name="Palmer N.A."/>
            <person name="Koch K."/>
            <person name="Bradshaw J."/>
            <person name="Heng-Moss T."/>
            <person name="Sarath G."/>
        </authorList>
    </citation>
    <scope>NUCLEOTIDE SEQUENCE</scope>
</reference>
<dbReference type="GO" id="GO:0000719">
    <property type="term" value="P:photoreactive repair"/>
    <property type="evidence" value="ECO:0007669"/>
    <property type="project" value="TreeGrafter"/>
</dbReference>
<evidence type="ECO:0000256" key="12">
    <source>
        <dbReference type="ARBA" id="ARBA00033999"/>
    </source>
</evidence>
<dbReference type="PANTHER" id="PTHR10211:SF0">
    <property type="entry name" value="DEOXYRIBODIPYRIMIDINE PHOTO-LYASE"/>
    <property type="match status" value="1"/>
</dbReference>
<dbReference type="SUPFAM" id="SSF52425">
    <property type="entry name" value="Cryptochrome/photolyase, N-terminal domain"/>
    <property type="match status" value="1"/>
</dbReference>
<dbReference type="Gene3D" id="1.10.579.10">
    <property type="entry name" value="DNA Cyclobutane Dipyrimidine Photolyase, subunit A, domain 3"/>
    <property type="match status" value="1"/>
</dbReference>
<evidence type="ECO:0000313" key="17">
    <source>
        <dbReference type="EMBL" id="MBY81055.1"/>
    </source>
</evidence>
<dbReference type="GO" id="GO:0003904">
    <property type="term" value="F:deoxyribodipyrimidine photo-lyase activity"/>
    <property type="evidence" value="ECO:0007669"/>
    <property type="project" value="UniProtKB-EC"/>
</dbReference>
<keyword evidence="7" id="KW-0274">FAD</keyword>
<evidence type="ECO:0000256" key="13">
    <source>
        <dbReference type="ARBA" id="ARBA00059220"/>
    </source>
</evidence>
<sequence>MSDGSPPTKKLKKLSTDISSSKNSDFLKDVANERKKVATSIIDFKFNKKRLRVLSKMKEVPEWADGVIYWTFRDERVHDNWALLFAQKLAIKNKISLHITFCRLQKFLDCSLRHYKHIFQGLEELESECNNLNIQFHFLIGCAADILPDFVKKHKLGAIVVDFMPVREHMLWTQQLAERIGSVVPVIQVDAHNIVPCWVASDKQEYAARTIRNKINNKLPEYLTEFPPVIKHPFSGKLKAQPTNWDEADKTLEVDRTVLPVPGLKAGYKAGMNELENFIQKRLAKYSSDRNNPLKDGLSKLSPWLHFGQISAQRCILEVSKLSKKFPEAVAAYREEAIVRRELSDNFCFYNPKYDSIEGASSWAITTLNDHRKDKRKYVYTREELEKSRTHDDLWNSAQIQLVKDGKMHGFLRMYWAKKILEWTDTPERALADAIYLNDKYSMDGRDPSGFVGCMWSICGIHDQGWKEREIFGKIRFMNYDGCKRKFDINAFIVRYGGMVHKYIKK</sequence>
<evidence type="ECO:0000259" key="16">
    <source>
        <dbReference type="PROSITE" id="PS51645"/>
    </source>
</evidence>
<evidence type="ECO:0000256" key="4">
    <source>
        <dbReference type="ARBA" id="ARBA00014046"/>
    </source>
</evidence>
<dbReference type="InterPro" id="IPR008148">
    <property type="entry name" value="DNA_photolyase_2"/>
</dbReference>
<comment type="function">
    <text evidence="13">Involved in repair of UV radiation-induced DNA damage. Catalyzes the light-dependent monomerization (300-600 nm) of cyclobutyl pyrimidine dimers (in cis-syn configuration), which are formed between adjacent bases on the same DNA strand upon exposure to ultraviolet radiation.</text>
</comment>
<feature type="region of interest" description="Disordered" evidence="15">
    <location>
        <begin position="1"/>
        <end position="22"/>
    </location>
</feature>
<evidence type="ECO:0000256" key="11">
    <source>
        <dbReference type="ARBA" id="ARBA00031671"/>
    </source>
</evidence>
<evidence type="ECO:0000256" key="2">
    <source>
        <dbReference type="ARBA" id="ARBA00006409"/>
    </source>
</evidence>
<evidence type="ECO:0000256" key="15">
    <source>
        <dbReference type="SAM" id="MobiDB-lite"/>
    </source>
</evidence>
<dbReference type="SUPFAM" id="SSF48173">
    <property type="entry name" value="Cryptochrome/photolyase FAD-binding domain"/>
    <property type="match status" value="1"/>
</dbReference>
<dbReference type="InterPro" id="IPR036134">
    <property type="entry name" value="Crypto/Photolyase_FAD-like_sf"/>
</dbReference>
<evidence type="ECO:0000256" key="3">
    <source>
        <dbReference type="ARBA" id="ARBA00013149"/>
    </source>
</evidence>
<feature type="domain" description="Photolyase/cryptochrome alpha/beta" evidence="16">
    <location>
        <begin position="65"/>
        <end position="197"/>
    </location>
</feature>
<dbReference type="InterPro" id="IPR032673">
    <property type="entry name" value="DNA_photolyase_2_CS"/>
</dbReference>
<dbReference type="PROSITE" id="PS51645">
    <property type="entry name" value="PHR_CRY_ALPHA_BETA"/>
    <property type="match status" value="1"/>
</dbReference>
<comment type="cofactor">
    <cofactor evidence="1">
        <name>FAD</name>
        <dbReference type="ChEBI" id="CHEBI:57692"/>
    </cofactor>
</comment>
<keyword evidence="9" id="KW-0234">DNA repair</keyword>
<keyword evidence="10 17" id="KW-0456">Lyase</keyword>
<evidence type="ECO:0000256" key="6">
    <source>
        <dbReference type="ARBA" id="ARBA00022763"/>
    </source>
</evidence>
<dbReference type="FunFam" id="1.25.40.80:FF:000004">
    <property type="entry name" value="Deoxyribodipyrimidine photolyase"/>
    <property type="match status" value="1"/>
</dbReference>
<dbReference type="Gene3D" id="1.25.40.80">
    <property type="match status" value="1"/>
</dbReference>
<gene>
    <name evidence="17" type="primary">PHR_0</name>
    <name evidence="17" type="ORF">g.150537</name>
</gene>
<dbReference type="InterPro" id="IPR052219">
    <property type="entry name" value="Photolyase_Class-2"/>
</dbReference>
<comment type="catalytic activity">
    <reaction evidence="12">
        <text>cyclobutadipyrimidine (in DNA) = 2 pyrimidine residues (in DNA).</text>
        <dbReference type="EC" id="4.1.99.3"/>
    </reaction>
</comment>
<proteinExistence type="inferred from homology"/>
<dbReference type="PANTHER" id="PTHR10211">
    <property type="entry name" value="DEOXYRIBODIPYRIMIDINE PHOTOLYASE"/>
    <property type="match status" value="1"/>
</dbReference>
<protein>
    <recommendedName>
        <fullName evidence="4">Deoxyribodipyrimidine photo-lyase</fullName>
        <ecNumber evidence="3">4.1.99.3</ecNumber>
    </recommendedName>
    <alternativeName>
        <fullName evidence="11">DNA photolyase</fullName>
    </alternativeName>
    <alternativeName>
        <fullName evidence="14">Photoreactivating enzyme</fullName>
    </alternativeName>
</protein>
<evidence type="ECO:0000256" key="5">
    <source>
        <dbReference type="ARBA" id="ARBA00022630"/>
    </source>
</evidence>
<evidence type="ECO:0000256" key="10">
    <source>
        <dbReference type="ARBA" id="ARBA00023239"/>
    </source>
</evidence>
<dbReference type="GO" id="GO:0009650">
    <property type="term" value="P:UV protection"/>
    <property type="evidence" value="ECO:0007669"/>
    <property type="project" value="UniProtKB-ARBA"/>
</dbReference>
<evidence type="ECO:0000256" key="7">
    <source>
        <dbReference type="ARBA" id="ARBA00022827"/>
    </source>
</evidence>
<dbReference type="InterPro" id="IPR014729">
    <property type="entry name" value="Rossmann-like_a/b/a_fold"/>
</dbReference>
<dbReference type="FunFam" id="1.10.579.10:FF:000002">
    <property type="entry name" value="Deoxyribodipyrimidine photolyase"/>
    <property type="match status" value="1"/>
</dbReference>
<dbReference type="OrthoDB" id="496749at2759"/>
<organism evidence="17">
    <name type="scientific">Sipha flava</name>
    <name type="common">yellow sugarcane aphid</name>
    <dbReference type="NCBI Taxonomy" id="143950"/>
    <lineage>
        <taxon>Eukaryota</taxon>
        <taxon>Metazoa</taxon>
        <taxon>Ecdysozoa</taxon>
        <taxon>Arthropoda</taxon>
        <taxon>Hexapoda</taxon>
        <taxon>Insecta</taxon>
        <taxon>Pterygota</taxon>
        <taxon>Neoptera</taxon>
        <taxon>Paraneoptera</taxon>
        <taxon>Hemiptera</taxon>
        <taxon>Sternorrhyncha</taxon>
        <taxon>Aphidomorpha</taxon>
        <taxon>Aphidoidea</taxon>
        <taxon>Aphididae</taxon>
        <taxon>Sipha</taxon>
    </lineage>
</organism>
<keyword evidence="6" id="KW-0227">DNA damage</keyword>
<dbReference type="AlphaFoldDB" id="A0A2S2QTI6"/>
<dbReference type="EMBL" id="GGMS01011852">
    <property type="protein sequence ID" value="MBY81055.1"/>
    <property type="molecule type" value="Transcribed_RNA"/>
</dbReference>
<keyword evidence="5" id="KW-0285">Flavoprotein</keyword>
<evidence type="ECO:0000256" key="9">
    <source>
        <dbReference type="ARBA" id="ARBA00023204"/>
    </source>
</evidence>
<dbReference type="EC" id="4.1.99.3" evidence="3"/>
<accession>A0A2S2QTI6</accession>
<dbReference type="Gene3D" id="3.40.50.620">
    <property type="entry name" value="HUPs"/>
    <property type="match status" value="1"/>
</dbReference>
<dbReference type="InterPro" id="IPR006050">
    <property type="entry name" value="DNA_photolyase_N"/>
</dbReference>
<evidence type="ECO:0000256" key="1">
    <source>
        <dbReference type="ARBA" id="ARBA00001974"/>
    </source>
</evidence>
<dbReference type="PROSITE" id="PS01084">
    <property type="entry name" value="DNA_PHOTOLYASES_2_2"/>
    <property type="match status" value="1"/>
</dbReference>
<dbReference type="Pfam" id="PF00875">
    <property type="entry name" value="DNA_photolyase"/>
    <property type="match status" value="1"/>
</dbReference>
<name>A0A2S2QTI6_9HEMI</name>
<evidence type="ECO:0000256" key="8">
    <source>
        <dbReference type="ARBA" id="ARBA00023125"/>
    </source>
</evidence>
<dbReference type="NCBIfam" id="TIGR00591">
    <property type="entry name" value="phr2"/>
    <property type="match status" value="1"/>
</dbReference>
<keyword evidence="8" id="KW-0238">DNA-binding</keyword>
<dbReference type="FunFam" id="3.40.50.620:FF:000110">
    <property type="entry name" value="Deoxyribodipyrimidine photolyase"/>
    <property type="match status" value="1"/>
</dbReference>
<dbReference type="GO" id="GO:0003677">
    <property type="term" value="F:DNA binding"/>
    <property type="evidence" value="ECO:0007669"/>
    <property type="project" value="UniProtKB-KW"/>
</dbReference>
<evidence type="ECO:0000256" key="14">
    <source>
        <dbReference type="ARBA" id="ARBA00083107"/>
    </source>
</evidence>
<dbReference type="InterPro" id="IPR036155">
    <property type="entry name" value="Crypto/Photolyase_N_sf"/>
</dbReference>
<comment type="similarity">
    <text evidence="2">Belongs to the DNA photolyase class-2 family.</text>
</comment>